<evidence type="ECO:0000313" key="2">
    <source>
        <dbReference type="Proteomes" id="UP000193303"/>
    </source>
</evidence>
<dbReference type="AlphaFoldDB" id="A0A1X3DI72"/>
<dbReference type="EMBL" id="MTAB01000011">
    <property type="protein sequence ID" value="OSI21688.1"/>
    <property type="molecule type" value="Genomic_DNA"/>
</dbReference>
<reference evidence="2" key="1">
    <citation type="submission" date="2017-01" db="EMBL/GenBank/DDBJ databases">
        <authorList>
            <person name="Mah S.A."/>
            <person name="Swanson W.J."/>
            <person name="Moy G.W."/>
            <person name="Vacquier V.D."/>
        </authorList>
    </citation>
    <scope>NUCLEOTIDE SEQUENCE [LARGE SCALE GENOMIC DNA]</scope>
    <source>
        <strain evidence="2">124861</strain>
    </source>
</reference>
<sequence>MKIKVVKMPEVRRLIVGKYVDTLDLDYTQSLENLQKDIELALPSLMANLSVFDNVADIDDVLVYRGGSHIDIVLDGKRSLDWLRIEDHYEPVED</sequence>
<accession>A0A1X3DI72</accession>
<name>A0A1X3DI72_9NEIS</name>
<gene>
    <name evidence="1" type="ORF">BV912_06420</name>
</gene>
<evidence type="ECO:0000313" key="1">
    <source>
        <dbReference type="EMBL" id="OSI21688.1"/>
    </source>
</evidence>
<protein>
    <submittedName>
        <fullName evidence="1">Uncharacterized protein</fullName>
    </submittedName>
</protein>
<dbReference type="Proteomes" id="UP000193303">
    <property type="component" value="Unassembled WGS sequence"/>
</dbReference>
<proteinExistence type="predicted"/>
<organism evidence="1 2">
    <name type="scientific">Neisseria dumasiana</name>
    <dbReference type="NCBI Taxonomy" id="1931275"/>
    <lineage>
        <taxon>Bacteria</taxon>
        <taxon>Pseudomonadati</taxon>
        <taxon>Pseudomonadota</taxon>
        <taxon>Betaproteobacteria</taxon>
        <taxon>Neisseriales</taxon>
        <taxon>Neisseriaceae</taxon>
        <taxon>Neisseria</taxon>
    </lineage>
</organism>
<comment type="caution">
    <text evidence="1">The sequence shown here is derived from an EMBL/GenBank/DDBJ whole genome shotgun (WGS) entry which is preliminary data.</text>
</comment>